<sequence>MTAAPPLSFAEQLALLGAPLDIPDGSFAVGVVSPEGGSNAQVVTHKDGVAAWADIQDSGDAFNHVLADGTGLGAFHTVSGLTAGQVLRASGAVAAAFAILGFSDLSGSIADEQVPESAVTQHEAALTIAETQITDGSLLARVGDAETIAAIWAFDGGTSGASAPFTVDSTFLVTNLNADLLDGQTGSYYTDADNLLMSVIGSPTFTTVQHMQDIFHSSGWTGGGVLSDAGGGDIDVTAGTGLLRAADTPNLTLSYCDWSVSAGNTVPDGTARFFGVQYGGGSPQVVMKTTDS</sequence>
<gene>
    <name evidence="1" type="ORF">LCGC14_2206630</name>
</gene>
<organism evidence="1">
    <name type="scientific">marine sediment metagenome</name>
    <dbReference type="NCBI Taxonomy" id="412755"/>
    <lineage>
        <taxon>unclassified sequences</taxon>
        <taxon>metagenomes</taxon>
        <taxon>ecological metagenomes</taxon>
    </lineage>
</organism>
<comment type="caution">
    <text evidence="1">The sequence shown here is derived from an EMBL/GenBank/DDBJ whole genome shotgun (WGS) entry which is preliminary data.</text>
</comment>
<accession>A0A0F9E2I3</accession>
<dbReference type="AlphaFoldDB" id="A0A0F9E2I3"/>
<protein>
    <submittedName>
        <fullName evidence="1">Uncharacterized protein</fullName>
    </submittedName>
</protein>
<name>A0A0F9E2I3_9ZZZZ</name>
<proteinExistence type="predicted"/>
<evidence type="ECO:0000313" key="1">
    <source>
        <dbReference type="EMBL" id="KKL60306.1"/>
    </source>
</evidence>
<dbReference type="EMBL" id="LAZR01029194">
    <property type="protein sequence ID" value="KKL60306.1"/>
    <property type="molecule type" value="Genomic_DNA"/>
</dbReference>
<feature type="non-terminal residue" evidence="1">
    <location>
        <position position="292"/>
    </location>
</feature>
<reference evidence="1" key="1">
    <citation type="journal article" date="2015" name="Nature">
        <title>Complex archaea that bridge the gap between prokaryotes and eukaryotes.</title>
        <authorList>
            <person name="Spang A."/>
            <person name="Saw J.H."/>
            <person name="Jorgensen S.L."/>
            <person name="Zaremba-Niedzwiedzka K."/>
            <person name="Martijn J."/>
            <person name="Lind A.E."/>
            <person name="van Eijk R."/>
            <person name="Schleper C."/>
            <person name="Guy L."/>
            <person name="Ettema T.J."/>
        </authorList>
    </citation>
    <scope>NUCLEOTIDE SEQUENCE</scope>
</reference>